<feature type="region of interest" description="Disordered" evidence="9">
    <location>
        <begin position="384"/>
        <end position="433"/>
    </location>
</feature>
<dbReference type="SUPFAM" id="SSF57501">
    <property type="entry name" value="Cystine-knot cytokines"/>
    <property type="match status" value="1"/>
</dbReference>
<evidence type="ECO:0000256" key="8">
    <source>
        <dbReference type="RuleBase" id="RU000354"/>
    </source>
</evidence>
<evidence type="ECO:0000259" key="10">
    <source>
        <dbReference type="PROSITE" id="PS51362"/>
    </source>
</evidence>
<dbReference type="InterPro" id="IPR001111">
    <property type="entry name" value="TGF-b_propeptide"/>
</dbReference>
<comment type="similarity">
    <text evidence="2 8">Belongs to the TGF-beta family.</text>
</comment>
<evidence type="ECO:0000313" key="12">
    <source>
        <dbReference type="WBParaSite" id="PSAMB.scaffold928size38471.g9697.t1"/>
    </source>
</evidence>
<dbReference type="InterPro" id="IPR001839">
    <property type="entry name" value="TGF-b_C"/>
</dbReference>
<evidence type="ECO:0000256" key="1">
    <source>
        <dbReference type="ARBA" id="ARBA00004613"/>
    </source>
</evidence>
<dbReference type="FunFam" id="2.10.90.10:FF:000001">
    <property type="entry name" value="Bone morphogenetic protein 4"/>
    <property type="match status" value="1"/>
</dbReference>
<evidence type="ECO:0000256" key="3">
    <source>
        <dbReference type="ARBA" id="ARBA00022525"/>
    </source>
</evidence>
<keyword evidence="11" id="KW-1185">Reference proteome</keyword>
<dbReference type="SMART" id="SM00204">
    <property type="entry name" value="TGFB"/>
    <property type="match status" value="1"/>
</dbReference>
<dbReference type="GO" id="GO:0005615">
    <property type="term" value="C:extracellular space"/>
    <property type="evidence" value="ECO:0007669"/>
    <property type="project" value="TreeGrafter"/>
</dbReference>
<dbReference type="Gene3D" id="2.10.90.10">
    <property type="entry name" value="Cystine-knot cytokines"/>
    <property type="match status" value="1"/>
</dbReference>
<dbReference type="PANTHER" id="PTHR11848:SF263">
    <property type="entry name" value="PROTEIN DECAPENTAPLEGIC"/>
    <property type="match status" value="1"/>
</dbReference>
<dbReference type="Pfam" id="PF00688">
    <property type="entry name" value="TGFb_propeptide"/>
    <property type="match status" value="1"/>
</dbReference>
<dbReference type="Pfam" id="PF00019">
    <property type="entry name" value="TGF_beta"/>
    <property type="match status" value="1"/>
</dbReference>
<evidence type="ECO:0000256" key="9">
    <source>
        <dbReference type="SAM" id="MobiDB-lite"/>
    </source>
</evidence>
<dbReference type="InterPro" id="IPR017948">
    <property type="entry name" value="TGFb_CS"/>
</dbReference>
<dbReference type="Gene3D" id="2.60.120.970">
    <property type="match status" value="1"/>
</dbReference>
<reference evidence="12" key="1">
    <citation type="submission" date="2022-11" db="UniProtKB">
        <authorList>
            <consortium name="WormBaseParasite"/>
        </authorList>
    </citation>
    <scope>IDENTIFICATION</scope>
</reference>
<evidence type="ECO:0000256" key="4">
    <source>
        <dbReference type="ARBA" id="ARBA00022729"/>
    </source>
</evidence>
<accession>A0A914XRZ6</accession>
<dbReference type="GO" id="GO:0008083">
    <property type="term" value="F:growth factor activity"/>
    <property type="evidence" value="ECO:0007669"/>
    <property type="project" value="UniProtKB-KW"/>
</dbReference>
<comment type="subcellular location">
    <subcellularLocation>
        <location evidence="1">Secreted</location>
    </subcellularLocation>
</comment>
<proteinExistence type="inferred from homology"/>
<feature type="compositionally biased region" description="Basic residues" evidence="9">
    <location>
        <begin position="399"/>
        <end position="419"/>
    </location>
</feature>
<evidence type="ECO:0000313" key="11">
    <source>
        <dbReference type="Proteomes" id="UP000887566"/>
    </source>
</evidence>
<evidence type="ECO:0000256" key="7">
    <source>
        <dbReference type="ARBA" id="ARBA00023180"/>
    </source>
</evidence>
<dbReference type="Proteomes" id="UP000887566">
    <property type="component" value="Unplaced"/>
</dbReference>
<name>A0A914XRZ6_9BILA</name>
<dbReference type="PROSITE" id="PS51362">
    <property type="entry name" value="TGF_BETA_2"/>
    <property type="match status" value="1"/>
</dbReference>
<organism evidence="11 12">
    <name type="scientific">Plectus sambesii</name>
    <dbReference type="NCBI Taxonomy" id="2011161"/>
    <lineage>
        <taxon>Eukaryota</taxon>
        <taxon>Metazoa</taxon>
        <taxon>Ecdysozoa</taxon>
        <taxon>Nematoda</taxon>
        <taxon>Chromadorea</taxon>
        <taxon>Plectida</taxon>
        <taxon>Plectina</taxon>
        <taxon>Plectoidea</taxon>
        <taxon>Plectidae</taxon>
        <taxon>Plectus</taxon>
    </lineage>
</organism>
<keyword evidence="6" id="KW-1015">Disulfide bond</keyword>
<protein>
    <submittedName>
        <fullName evidence="12">TGF-beta family profile domain-containing protein</fullName>
    </submittedName>
</protein>
<dbReference type="WBParaSite" id="PSAMB.scaffold928size38471.g9697.t1">
    <property type="protein sequence ID" value="PSAMB.scaffold928size38471.g9697.t1"/>
    <property type="gene ID" value="PSAMB.scaffold928size38471.g9697"/>
</dbReference>
<keyword evidence="7" id="KW-0325">Glycoprotein</keyword>
<dbReference type="AlphaFoldDB" id="A0A914XRZ6"/>
<keyword evidence="3" id="KW-0964">Secreted</keyword>
<keyword evidence="5 8" id="KW-0339">Growth factor</keyword>
<evidence type="ECO:0000256" key="5">
    <source>
        <dbReference type="ARBA" id="ARBA00023030"/>
    </source>
</evidence>
<feature type="region of interest" description="Disordered" evidence="9">
    <location>
        <begin position="1"/>
        <end position="35"/>
    </location>
</feature>
<dbReference type="GO" id="GO:0005125">
    <property type="term" value="F:cytokine activity"/>
    <property type="evidence" value="ECO:0007669"/>
    <property type="project" value="TreeGrafter"/>
</dbReference>
<dbReference type="InterPro" id="IPR029034">
    <property type="entry name" value="Cystine-knot_cytokine"/>
</dbReference>
<evidence type="ECO:0000256" key="2">
    <source>
        <dbReference type="ARBA" id="ARBA00006656"/>
    </source>
</evidence>
<dbReference type="PANTHER" id="PTHR11848">
    <property type="entry name" value="TGF-BETA FAMILY"/>
    <property type="match status" value="1"/>
</dbReference>
<sequence>MPSPSDGPDSEVSEAGCWDLGMPSPPPLSNSLTLGGSRPLARTASGYRAAVSSGACSLSERLGSAGRVDWLRRIGFPLRGPESDVCARESGRKQWASRAVAKKRSPKERLAITERNSAGPPTRVLAQYGSLRAMCHPSAASPPRRRLALLLLVGGALFAVCAAADDYSPPSPTSTPVDPIVLSMLERTLLTKMGMKERPRPKRFNVPQPLVDMYERLQRVDDDDGLLLVDHDSAIGFWPEPVVVDKNLDSTEHDDDEDATVFRFRLDGLRQSDHLEAAELRLYLRATEPRQPGEARLQLFEIVRNHSVLLDSTSVRCDGDQQFVSAALDATIAAMRWRRMANDSTAAQGTLVLRAAGQKCAVEVEGHTSHSPVLIAFTTDVESDDAADPNDVRDDGAVRVRRSANGRRHNSRRRGRHGPPAHPHSPPERHLIRSHENLCRRKELKIVVSEIGWEHWIMAPLEFDVYYCDGSCLSPMPDRLNVTNHAIVQGLIHSVKPAAAPPPCCVPTEMEPISLLYLNEYDKVQLKSYDKMAVIGCGCR</sequence>
<evidence type="ECO:0000256" key="6">
    <source>
        <dbReference type="ARBA" id="ARBA00023157"/>
    </source>
</evidence>
<dbReference type="InterPro" id="IPR015615">
    <property type="entry name" value="TGF-beta-rel"/>
</dbReference>
<keyword evidence="4" id="KW-0732">Signal</keyword>
<dbReference type="PROSITE" id="PS00250">
    <property type="entry name" value="TGF_BETA_1"/>
    <property type="match status" value="1"/>
</dbReference>
<dbReference type="CDD" id="cd13761">
    <property type="entry name" value="TGF_beta_BMP5_like"/>
    <property type="match status" value="1"/>
</dbReference>
<feature type="domain" description="TGF-beta family profile" evidence="10">
    <location>
        <begin position="414"/>
        <end position="540"/>
    </location>
</feature>